<dbReference type="AlphaFoldDB" id="A0AAW2I276"/>
<proteinExistence type="predicted"/>
<name>A0AAW2I276_9NEOP</name>
<reference evidence="1" key="1">
    <citation type="journal article" date="2024" name="Gigascience">
        <title>Chromosome-level genome of the poultry shaft louse Menopon gallinae provides insight into the host-switching and adaptive evolution of parasitic lice.</title>
        <authorList>
            <person name="Xu Y."/>
            <person name="Ma L."/>
            <person name="Liu S."/>
            <person name="Liang Y."/>
            <person name="Liu Q."/>
            <person name="He Z."/>
            <person name="Tian L."/>
            <person name="Duan Y."/>
            <person name="Cai W."/>
            <person name="Li H."/>
            <person name="Song F."/>
        </authorList>
    </citation>
    <scope>NUCLEOTIDE SEQUENCE</scope>
    <source>
        <strain evidence="1">Cailab_2023a</strain>
    </source>
</reference>
<sequence length="170" mass="19163">MNGCKGCFYLLERVGPKTRQTQLNVNQFEFSCSQPAQNNSSSGKVNNLINFIGPDRRIADNVSASSEKYGLIKGGSSPRRLQNSQIVYLEYKGLCCRGRVIYQALRASPADRKECIWWKSLPRDLDEEVGLRRKKKNRLLLIYDYGKHILCLGCGSSNQMNGSMAHGRLV</sequence>
<gene>
    <name evidence="1" type="ORF">PYX00_003513</name>
</gene>
<evidence type="ECO:0000313" key="1">
    <source>
        <dbReference type="EMBL" id="KAL0275752.1"/>
    </source>
</evidence>
<accession>A0AAW2I276</accession>
<comment type="caution">
    <text evidence="1">The sequence shown here is derived from an EMBL/GenBank/DDBJ whole genome shotgun (WGS) entry which is preliminary data.</text>
</comment>
<organism evidence="1">
    <name type="scientific">Menopon gallinae</name>
    <name type="common">poultry shaft louse</name>
    <dbReference type="NCBI Taxonomy" id="328185"/>
    <lineage>
        <taxon>Eukaryota</taxon>
        <taxon>Metazoa</taxon>
        <taxon>Ecdysozoa</taxon>
        <taxon>Arthropoda</taxon>
        <taxon>Hexapoda</taxon>
        <taxon>Insecta</taxon>
        <taxon>Pterygota</taxon>
        <taxon>Neoptera</taxon>
        <taxon>Paraneoptera</taxon>
        <taxon>Psocodea</taxon>
        <taxon>Troctomorpha</taxon>
        <taxon>Phthiraptera</taxon>
        <taxon>Amblycera</taxon>
        <taxon>Menoponidae</taxon>
        <taxon>Menopon</taxon>
    </lineage>
</organism>
<dbReference type="EMBL" id="JARGDH010000002">
    <property type="protein sequence ID" value="KAL0275752.1"/>
    <property type="molecule type" value="Genomic_DNA"/>
</dbReference>
<protein>
    <submittedName>
        <fullName evidence="1">Uncharacterized protein</fullName>
    </submittedName>
</protein>